<dbReference type="GO" id="GO:0003700">
    <property type="term" value="F:DNA-binding transcription factor activity"/>
    <property type="evidence" value="ECO:0007669"/>
    <property type="project" value="InterPro"/>
</dbReference>
<dbReference type="Pfam" id="PF00126">
    <property type="entry name" value="HTH_1"/>
    <property type="match status" value="1"/>
</dbReference>
<protein>
    <submittedName>
        <fullName evidence="6">DNA-binding transcriptional regulator, LysR family</fullName>
    </submittedName>
</protein>
<evidence type="ECO:0000256" key="4">
    <source>
        <dbReference type="ARBA" id="ARBA00023163"/>
    </source>
</evidence>
<sequence>MNLKRVETFLLIIDYKSFSAVADILNISQPGVTKQLKTLEKDLGSTLLNRTSLEPTEAGRVAYKKGQKLLRDWKLLEEECRVFQNNVTGLLRIGASTIPGTYIVPPLLKTYIDSNPHVEISLKVGDSENILNLIQNEQLDIGIIGCQIANKELNHECIAQDKLTLIGPNNSEEIEDFEDIRDLPFIFRSERSGTWKAVQKGISEWGGSVNELHCLTTVHSTESVITMVESGLGYSFVSHIAAQNANKQKRIKILLELPVKRNFYFVYPSHKRNNVTIMTMIELIEKKINERIGI</sequence>
<dbReference type="SUPFAM" id="SSF46785">
    <property type="entry name" value="Winged helix' DNA-binding domain"/>
    <property type="match status" value="1"/>
</dbReference>
<evidence type="ECO:0000313" key="7">
    <source>
        <dbReference type="Proteomes" id="UP000199017"/>
    </source>
</evidence>
<accession>A0A1G8K224</accession>
<dbReference type="EMBL" id="FNDU01000007">
    <property type="protein sequence ID" value="SDI37453.1"/>
    <property type="molecule type" value="Genomic_DNA"/>
</dbReference>
<dbReference type="AlphaFoldDB" id="A0A1G8K224"/>
<evidence type="ECO:0000259" key="5">
    <source>
        <dbReference type="PROSITE" id="PS50931"/>
    </source>
</evidence>
<dbReference type="OrthoDB" id="63123at2"/>
<keyword evidence="7" id="KW-1185">Reference proteome</keyword>
<dbReference type="SUPFAM" id="SSF53850">
    <property type="entry name" value="Periplasmic binding protein-like II"/>
    <property type="match status" value="1"/>
</dbReference>
<keyword evidence="2" id="KW-0805">Transcription regulation</keyword>
<evidence type="ECO:0000256" key="2">
    <source>
        <dbReference type="ARBA" id="ARBA00023015"/>
    </source>
</evidence>
<dbReference type="STRING" id="930129.SAMN05216352_10730"/>
<feature type="domain" description="HTH lysR-type" evidence="5">
    <location>
        <begin position="1"/>
        <end position="56"/>
    </location>
</feature>
<dbReference type="Proteomes" id="UP000199017">
    <property type="component" value="Unassembled WGS sequence"/>
</dbReference>
<keyword evidence="3 6" id="KW-0238">DNA-binding</keyword>
<name>A0A1G8K224_9BACI</name>
<dbReference type="InterPro" id="IPR047788">
    <property type="entry name" value="LysR-like_Sec_metab"/>
</dbReference>
<proteinExistence type="inferred from homology"/>
<dbReference type="GO" id="GO:0000976">
    <property type="term" value="F:transcription cis-regulatory region binding"/>
    <property type="evidence" value="ECO:0007669"/>
    <property type="project" value="TreeGrafter"/>
</dbReference>
<dbReference type="InterPro" id="IPR036390">
    <property type="entry name" value="WH_DNA-bd_sf"/>
</dbReference>
<evidence type="ECO:0000256" key="3">
    <source>
        <dbReference type="ARBA" id="ARBA00023125"/>
    </source>
</evidence>
<dbReference type="Gene3D" id="3.40.190.290">
    <property type="match status" value="1"/>
</dbReference>
<gene>
    <name evidence="6" type="ORF">SAMN05216352_10730</name>
</gene>
<evidence type="ECO:0000313" key="6">
    <source>
        <dbReference type="EMBL" id="SDI37453.1"/>
    </source>
</evidence>
<dbReference type="InterPro" id="IPR000847">
    <property type="entry name" value="LysR_HTH_N"/>
</dbReference>
<dbReference type="Gene3D" id="1.10.10.10">
    <property type="entry name" value="Winged helix-like DNA-binding domain superfamily/Winged helix DNA-binding domain"/>
    <property type="match status" value="1"/>
</dbReference>
<dbReference type="RefSeq" id="WP_091585408.1">
    <property type="nucleotide sequence ID" value="NZ_FNDU01000007.1"/>
</dbReference>
<keyword evidence="4" id="KW-0804">Transcription</keyword>
<dbReference type="InterPro" id="IPR005119">
    <property type="entry name" value="LysR_subst-bd"/>
</dbReference>
<evidence type="ECO:0000256" key="1">
    <source>
        <dbReference type="ARBA" id="ARBA00009437"/>
    </source>
</evidence>
<reference evidence="6 7" key="1">
    <citation type="submission" date="2016-10" db="EMBL/GenBank/DDBJ databases">
        <authorList>
            <person name="de Groot N.N."/>
        </authorList>
    </citation>
    <scope>NUCLEOTIDE SEQUENCE [LARGE SCALE GENOMIC DNA]</scope>
    <source>
        <strain evidence="7">P4B,CCM 7963,CECT 7998,DSM 25260,IBRC-M 10614,KCTC 13821</strain>
    </source>
</reference>
<comment type="similarity">
    <text evidence="1">Belongs to the LysR transcriptional regulatory family.</text>
</comment>
<dbReference type="PROSITE" id="PS50931">
    <property type="entry name" value="HTH_LYSR"/>
    <property type="match status" value="1"/>
</dbReference>
<dbReference type="InterPro" id="IPR036388">
    <property type="entry name" value="WH-like_DNA-bd_sf"/>
</dbReference>
<dbReference type="PRINTS" id="PR00039">
    <property type="entry name" value="HTHLYSR"/>
</dbReference>
<dbReference type="PANTHER" id="PTHR30126">
    <property type="entry name" value="HTH-TYPE TRANSCRIPTIONAL REGULATOR"/>
    <property type="match status" value="1"/>
</dbReference>
<organism evidence="6 7">
    <name type="scientific">Alteribacillus bidgolensis</name>
    <dbReference type="NCBI Taxonomy" id="930129"/>
    <lineage>
        <taxon>Bacteria</taxon>
        <taxon>Bacillati</taxon>
        <taxon>Bacillota</taxon>
        <taxon>Bacilli</taxon>
        <taxon>Bacillales</taxon>
        <taxon>Bacillaceae</taxon>
        <taxon>Alteribacillus</taxon>
    </lineage>
</organism>
<dbReference type="NCBIfam" id="NF040786">
    <property type="entry name" value="LysR_Sec_metab"/>
    <property type="match status" value="1"/>
</dbReference>
<dbReference type="PANTHER" id="PTHR30126:SF64">
    <property type="entry name" value="HTH-TYPE TRANSCRIPTIONAL REGULATOR CITR"/>
    <property type="match status" value="1"/>
</dbReference>
<dbReference type="Pfam" id="PF03466">
    <property type="entry name" value="LysR_substrate"/>
    <property type="match status" value="1"/>
</dbReference>